<dbReference type="EMBL" id="HBGS01047580">
    <property type="protein sequence ID" value="CAD9461519.1"/>
    <property type="molecule type" value="Transcribed_RNA"/>
</dbReference>
<dbReference type="AlphaFoldDB" id="A0A7S2GPE7"/>
<feature type="non-terminal residue" evidence="6">
    <location>
        <position position="1"/>
    </location>
</feature>
<evidence type="ECO:0000256" key="2">
    <source>
        <dbReference type="ARBA" id="ARBA00022741"/>
    </source>
</evidence>
<protein>
    <recommendedName>
        <fullName evidence="5">Tubulin/FtsZ 2-layer sandwich domain-containing protein</fullName>
    </recommendedName>
</protein>
<evidence type="ECO:0000256" key="4">
    <source>
        <dbReference type="SAM" id="MobiDB-lite"/>
    </source>
</evidence>
<dbReference type="GO" id="GO:0032153">
    <property type="term" value="C:cell division site"/>
    <property type="evidence" value="ECO:0007669"/>
    <property type="project" value="TreeGrafter"/>
</dbReference>
<proteinExistence type="inferred from homology"/>
<dbReference type="PANTHER" id="PTHR30314:SF3">
    <property type="entry name" value="MITOCHONDRIAL DIVISION PROTEIN FSZA"/>
    <property type="match status" value="1"/>
</dbReference>
<organism evidence="6">
    <name type="scientific">Octactis speculum</name>
    <dbReference type="NCBI Taxonomy" id="3111310"/>
    <lineage>
        <taxon>Eukaryota</taxon>
        <taxon>Sar</taxon>
        <taxon>Stramenopiles</taxon>
        <taxon>Ochrophyta</taxon>
        <taxon>Dictyochophyceae</taxon>
        <taxon>Dictyochales</taxon>
        <taxon>Dictyochaceae</taxon>
        <taxon>Octactis</taxon>
    </lineage>
</organism>
<dbReference type="Gene3D" id="3.40.50.1440">
    <property type="entry name" value="Tubulin/FtsZ, GTPase domain"/>
    <property type="match status" value="1"/>
</dbReference>
<dbReference type="Gene3D" id="3.30.1330.20">
    <property type="entry name" value="Tubulin/FtsZ, C-terminal domain"/>
    <property type="match status" value="1"/>
</dbReference>
<sequence>VVGVVTKPFYFEGGKRRSQALSSIKVLKPNVDVLITVANDKLLTLLPDGVTMVDALTCADDILRQGVVGITDIIVQPGLINVDFSDVRSIMKGAGSAIMGIGSAAGPNRAREAAMRAVASPLLDVQLDKATGSVFNIVGGKDMTLSEVNEAAQVIYESMDPDANIIFGALVDDHIPSGSEVIVTMVATGFDNGDMSTQNDNEGEGAAAEVSADVPDFISRLQRQKRR</sequence>
<dbReference type="PRINTS" id="PR00423">
    <property type="entry name" value="CELLDVISFTSZ"/>
</dbReference>
<dbReference type="GO" id="GO:0051301">
    <property type="term" value="P:cell division"/>
    <property type="evidence" value="ECO:0007669"/>
    <property type="project" value="TreeGrafter"/>
</dbReference>
<dbReference type="GO" id="GO:0003924">
    <property type="term" value="F:GTPase activity"/>
    <property type="evidence" value="ECO:0007669"/>
    <property type="project" value="InterPro"/>
</dbReference>
<feature type="region of interest" description="Disordered" evidence="4">
    <location>
        <begin position="193"/>
        <end position="227"/>
    </location>
</feature>
<dbReference type="InterPro" id="IPR036525">
    <property type="entry name" value="Tubulin/FtsZ_GTPase_sf"/>
</dbReference>
<dbReference type="InterPro" id="IPR045061">
    <property type="entry name" value="FtsZ/CetZ"/>
</dbReference>
<keyword evidence="3" id="KW-0342">GTP-binding</keyword>
<evidence type="ECO:0000256" key="1">
    <source>
        <dbReference type="ARBA" id="ARBA00009690"/>
    </source>
</evidence>
<dbReference type="InterPro" id="IPR037103">
    <property type="entry name" value="Tubulin/FtsZ-like_C"/>
</dbReference>
<accession>A0A7S2GPE7</accession>
<gene>
    <name evidence="6" type="ORF">DSPE1174_LOCUS24685</name>
</gene>
<dbReference type="GO" id="GO:0005737">
    <property type="term" value="C:cytoplasm"/>
    <property type="evidence" value="ECO:0007669"/>
    <property type="project" value="TreeGrafter"/>
</dbReference>
<dbReference type="SMART" id="SM00865">
    <property type="entry name" value="Tubulin_C"/>
    <property type="match status" value="1"/>
</dbReference>
<dbReference type="CDD" id="cd02201">
    <property type="entry name" value="FtsZ_type1"/>
    <property type="match status" value="1"/>
</dbReference>
<dbReference type="Pfam" id="PF12327">
    <property type="entry name" value="FtsZ_C"/>
    <property type="match status" value="1"/>
</dbReference>
<dbReference type="PANTHER" id="PTHR30314">
    <property type="entry name" value="CELL DIVISION PROTEIN FTSZ-RELATED"/>
    <property type="match status" value="1"/>
</dbReference>
<dbReference type="SUPFAM" id="SSF52490">
    <property type="entry name" value="Tubulin nucleotide-binding domain-like"/>
    <property type="match status" value="1"/>
</dbReference>
<feature type="domain" description="Tubulin/FtsZ 2-layer sandwich" evidence="5">
    <location>
        <begin position="80"/>
        <end position="199"/>
    </location>
</feature>
<dbReference type="InterPro" id="IPR024757">
    <property type="entry name" value="FtsZ_C"/>
</dbReference>
<dbReference type="InterPro" id="IPR008280">
    <property type="entry name" value="Tub_FtsZ_C"/>
</dbReference>
<dbReference type="GO" id="GO:0005525">
    <property type="term" value="F:GTP binding"/>
    <property type="evidence" value="ECO:0007669"/>
    <property type="project" value="UniProtKB-KW"/>
</dbReference>
<comment type="similarity">
    <text evidence="1">Belongs to the FtsZ family.</text>
</comment>
<reference evidence="6" key="1">
    <citation type="submission" date="2021-01" db="EMBL/GenBank/DDBJ databases">
        <authorList>
            <person name="Corre E."/>
            <person name="Pelletier E."/>
            <person name="Niang G."/>
            <person name="Scheremetjew M."/>
            <person name="Finn R."/>
            <person name="Kale V."/>
            <person name="Holt S."/>
            <person name="Cochrane G."/>
            <person name="Meng A."/>
            <person name="Brown T."/>
            <person name="Cohen L."/>
        </authorList>
    </citation>
    <scope>NUCLEOTIDE SEQUENCE</scope>
    <source>
        <strain evidence="6">CCMP1381</strain>
    </source>
</reference>
<dbReference type="InterPro" id="IPR018316">
    <property type="entry name" value="Tubulin/FtsZ_2-layer-sand-dom"/>
</dbReference>
<evidence type="ECO:0000313" key="6">
    <source>
        <dbReference type="EMBL" id="CAD9461519.1"/>
    </source>
</evidence>
<dbReference type="SUPFAM" id="SSF55307">
    <property type="entry name" value="Tubulin C-terminal domain-like"/>
    <property type="match status" value="1"/>
</dbReference>
<evidence type="ECO:0000259" key="5">
    <source>
        <dbReference type="SMART" id="SM00865"/>
    </source>
</evidence>
<keyword evidence="2" id="KW-0547">Nucleotide-binding</keyword>
<name>A0A7S2GPE7_9STRA</name>
<dbReference type="InterPro" id="IPR000158">
    <property type="entry name" value="Cell_div_FtsZ"/>
</dbReference>
<evidence type="ECO:0000256" key="3">
    <source>
        <dbReference type="ARBA" id="ARBA00023134"/>
    </source>
</evidence>
<dbReference type="InterPro" id="IPR003008">
    <property type="entry name" value="Tubulin_FtsZ_GTPase"/>
</dbReference>
<dbReference type="GO" id="GO:0048285">
    <property type="term" value="P:organelle fission"/>
    <property type="evidence" value="ECO:0007669"/>
    <property type="project" value="TreeGrafter"/>
</dbReference>